<evidence type="ECO:0000313" key="2">
    <source>
        <dbReference type="EMBL" id="PRQ54540.1"/>
    </source>
</evidence>
<protein>
    <submittedName>
        <fullName evidence="2">Uncharacterized protein</fullName>
    </submittedName>
</protein>
<evidence type="ECO:0000256" key="1">
    <source>
        <dbReference type="SAM" id="MobiDB-lite"/>
    </source>
</evidence>
<feature type="region of interest" description="Disordered" evidence="1">
    <location>
        <begin position="70"/>
        <end position="89"/>
    </location>
</feature>
<keyword evidence="3" id="KW-1185">Reference proteome</keyword>
<evidence type="ECO:0000313" key="3">
    <source>
        <dbReference type="Proteomes" id="UP000238479"/>
    </source>
</evidence>
<gene>
    <name evidence="2" type="ORF">RchiOBHm_Chr1g0314851</name>
</gene>
<dbReference type="Proteomes" id="UP000238479">
    <property type="component" value="Chromosome 1"/>
</dbReference>
<accession>A0A2P6S776</accession>
<sequence>MSRSKSQGVDQSSNCSLPLDMGFHPFFFLTCQDCSFSLFIDFLTIFPLFFTFTPETLSCLSSASPQTRRVPTDQTQVFRRHRASSNSGPESYGLASACSSSPRCCLTSPLNPEGDRSPPTAVRHSSFSASSRRLGQTRSTCWCFFIRASPPRVLSSASLSACLSLTSPSTGHNFSQGFALFL</sequence>
<dbReference type="EMBL" id="PDCK01000039">
    <property type="protein sequence ID" value="PRQ54540.1"/>
    <property type="molecule type" value="Genomic_DNA"/>
</dbReference>
<dbReference type="Gramene" id="PRQ54540">
    <property type="protein sequence ID" value="PRQ54540"/>
    <property type="gene ID" value="RchiOBHm_Chr1g0314851"/>
</dbReference>
<dbReference type="AlphaFoldDB" id="A0A2P6S776"/>
<reference evidence="2 3" key="1">
    <citation type="journal article" date="2018" name="Nat. Genet.">
        <title>The Rosa genome provides new insights in the design of modern roses.</title>
        <authorList>
            <person name="Bendahmane M."/>
        </authorList>
    </citation>
    <scope>NUCLEOTIDE SEQUENCE [LARGE SCALE GENOMIC DNA]</scope>
    <source>
        <strain evidence="3">cv. Old Blush</strain>
    </source>
</reference>
<proteinExistence type="predicted"/>
<organism evidence="2 3">
    <name type="scientific">Rosa chinensis</name>
    <name type="common">China rose</name>
    <dbReference type="NCBI Taxonomy" id="74649"/>
    <lineage>
        <taxon>Eukaryota</taxon>
        <taxon>Viridiplantae</taxon>
        <taxon>Streptophyta</taxon>
        <taxon>Embryophyta</taxon>
        <taxon>Tracheophyta</taxon>
        <taxon>Spermatophyta</taxon>
        <taxon>Magnoliopsida</taxon>
        <taxon>eudicotyledons</taxon>
        <taxon>Gunneridae</taxon>
        <taxon>Pentapetalae</taxon>
        <taxon>rosids</taxon>
        <taxon>fabids</taxon>
        <taxon>Rosales</taxon>
        <taxon>Rosaceae</taxon>
        <taxon>Rosoideae</taxon>
        <taxon>Rosoideae incertae sedis</taxon>
        <taxon>Rosa</taxon>
    </lineage>
</organism>
<comment type="caution">
    <text evidence="2">The sequence shown here is derived from an EMBL/GenBank/DDBJ whole genome shotgun (WGS) entry which is preliminary data.</text>
</comment>
<name>A0A2P6S776_ROSCH</name>